<dbReference type="AlphaFoldDB" id="A0A383ATT2"/>
<organism evidence="1">
    <name type="scientific">marine metagenome</name>
    <dbReference type="NCBI Taxonomy" id="408172"/>
    <lineage>
        <taxon>unclassified sequences</taxon>
        <taxon>metagenomes</taxon>
        <taxon>ecological metagenomes</taxon>
    </lineage>
</organism>
<evidence type="ECO:0000313" key="1">
    <source>
        <dbReference type="EMBL" id="SVE10930.1"/>
    </source>
</evidence>
<accession>A0A383ATT2</accession>
<gene>
    <name evidence="1" type="ORF">METZ01_LOCUS463784</name>
</gene>
<dbReference type="EMBL" id="UINC01194709">
    <property type="protein sequence ID" value="SVE10930.1"/>
    <property type="molecule type" value="Genomic_DNA"/>
</dbReference>
<feature type="non-terminal residue" evidence="1">
    <location>
        <position position="22"/>
    </location>
</feature>
<protein>
    <submittedName>
        <fullName evidence="1">Uncharacterized protein</fullName>
    </submittedName>
</protein>
<name>A0A383ATT2_9ZZZZ</name>
<reference evidence="1" key="1">
    <citation type="submission" date="2018-05" db="EMBL/GenBank/DDBJ databases">
        <authorList>
            <person name="Lanie J.A."/>
            <person name="Ng W.-L."/>
            <person name="Kazmierczak K.M."/>
            <person name="Andrzejewski T.M."/>
            <person name="Davidsen T.M."/>
            <person name="Wayne K.J."/>
            <person name="Tettelin H."/>
            <person name="Glass J.I."/>
            <person name="Rusch D."/>
            <person name="Podicherti R."/>
            <person name="Tsui H.-C.T."/>
            <person name="Winkler M.E."/>
        </authorList>
    </citation>
    <scope>NUCLEOTIDE SEQUENCE</scope>
</reference>
<proteinExistence type="predicted"/>
<sequence length="22" mass="2364">MKITSITGILVIAYGLQGQDKN</sequence>